<organism evidence="2 3">
    <name type="scientific">Metarhizium robertsii</name>
    <dbReference type="NCBI Taxonomy" id="568076"/>
    <lineage>
        <taxon>Eukaryota</taxon>
        <taxon>Fungi</taxon>
        <taxon>Dikarya</taxon>
        <taxon>Ascomycota</taxon>
        <taxon>Pezizomycotina</taxon>
        <taxon>Sordariomycetes</taxon>
        <taxon>Hypocreomycetidae</taxon>
        <taxon>Hypocreales</taxon>
        <taxon>Clavicipitaceae</taxon>
        <taxon>Metarhizium</taxon>
    </lineage>
</organism>
<dbReference type="HOGENOM" id="CLU_018777_0_0_1"/>
<evidence type="ECO:0000313" key="2">
    <source>
        <dbReference type="EMBL" id="EXU97039.1"/>
    </source>
</evidence>
<feature type="compositionally biased region" description="Pro residues" evidence="1">
    <location>
        <begin position="266"/>
        <end position="275"/>
    </location>
</feature>
<feature type="compositionally biased region" description="Pro residues" evidence="1">
    <location>
        <begin position="470"/>
        <end position="479"/>
    </location>
</feature>
<protein>
    <submittedName>
        <fullName evidence="2">Uncharacterized protein</fullName>
    </submittedName>
</protein>
<feature type="region of interest" description="Disordered" evidence="1">
    <location>
        <begin position="154"/>
        <end position="308"/>
    </location>
</feature>
<accession>A0A0A1UPQ6</accession>
<dbReference type="Proteomes" id="UP000030151">
    <property type="component" value="Unassembled WGS sequence"/>
</dbReference>
<feature type="compositionally biased region" description="Basic and acidic residues" evidence="1">
    <location>
        <begin position="30"/>
        <end position="47"/>
    </location>
</feature>
<feature type="compositionally biased region" description="Polar residues" evidence="1">
    <location>
        <begin position="191"/>
        <end position="200"/>
    </location>
</feature>
<feature type="compositionally biased region" description="Polar residues" evidence="1">
    <location>
        <begin position="53"/>
        <end position="70"/>
    </location>
</feature>
<feature type="compositionally biased region" description="Low complexity" evidence="1">
    <location>
        <begin position="596"/>
        <end position="606"/>
    </location>
</feature>
<gene>
    <name evidence="2" type="ORF">X797_009804</name>
</gene>
<feature type="compositionally biased region" description="Polar residues" evidence="1">
    <location>
        <begin position="617"/>
        <end position="626"/>
    </location>
</feature>
<proteinExistence type="predicted"/>
<dbReference type="OrthoDB" id="5234071at2759"/>
<feature type="compositionally biased region" description="Low complexity" evidence="1">
    <location>
        <begin position="18"/>
        <end position="28"/>
    </location>
</feature>
<name>A0A0A1UPQ6_9HYPO</name>
<evidence type="ECO:0000256" key="1">
    <source>
        <dbReference type="SAM" id="MobiDB-lite"/>
    </source>
</evidence>
<dbReference type="EMBL" id="JELW01000041">
    <property type="protein sequence ID" value="EXU97039.1"/>
    <property type="molecule type" value="Genomic_DNA"/>
</dbReference>
<evidence type="ECO:0000313" key="3">
    <source>
        <dbReference type="Proteomes" id="UP000030151"/>
    </source>
</evidence>
<feature type="compositionally biased region" description="Polar residues" evidence="1">
    <location>
        <begin position="382"/>
        <end position="392"/>
    </location>
</feature>
<feature type="compositionally biased region" description="Pro residues" evidence="1">
    <location>
        <begin position="671"/>
        <end position="682"/>
    </location>
</feature>
<dbReference type="eggNOG" id="ENOG502RVVQ">
    <property type="taxonomic scope" value="Eukaryota"/>
</dbReference>
<feature type="region of interest" description="Disordered" evidence="1">
    <location>
        <begin position="1"/>
        <end position="71"/>
    </location>
</feature>
<dbReference type="AlphaFoldDB" id="A0A0A1UPQ6"/>
<feature type="compositionally biased region" description="Pro residues" evidence="1">
    <location>
        <begin position="580"/>
        <end position="595"/>
    </location>
</feature>
<comment type="caution">
    <text evidence="2">The sequence shown here is derived from an EMBL/GenBank/DDBJ whole genome shotgun (WGS) entry which is preliminary data.</text>
</comment>
<feature type="region of interest" description="Disordered" evidence="1">
    <location>
        <begin position="347"/>
        <end position="688"/>
    </location>
</feature>
<reference evidence="2 3" key="1">
    <citation type="submission" date="2014-02" db="EMBL/GenBank/DDBJ databases">
        <title>The genome sequence of the entomopathogenic fungus Metarhizium robertsii ARSEF 2575.</title>
        <authorList>
            <person name="Giuliano Garisto Donzelli B."/>
            <person name="Roe B.A."/>
            <person name="Macmil S.L."/>
            <person name="Krasnoff S.B."/>
            <person name="Gibson D.M."/>
        </authorList>
    </citation>
    <scope>NUCLEOTIDE SEQUENCE [LARGE SCALE GENOMIC DNA]</scope>
    <source>
        <strain evidence="2 3">ARSEF 2575</strain>
    </source>
</reference>
<sequence>MVSFFGLKLGSDRKKAQSKQAQGKAPPKWNRFDRNAPGEGQYLEKDLSPPQFPSSTSRPGTANSTRSMSNWRAVFKNPAMTSSLIDLAPPKRPPSTGSLRHAASHVNLRPGMALPTALGGNGLRPGTPSRPSGAKKAGWVNPLDVHFCKNPANTHPATPLGRNPVVTGPVALGSPNNPTGQFDFGQHTDGQETSKNTNKHVPSATAHSRKSDEEFVTSNQYPSPPPSDTGSEGGLSPVKVPALDNHSPTGKRDAASSPGNVDVPEPTSPPSPMPLVQPTSPDRFGGPIVRNSPARRDTFAFHQPRRQSFTKEFEEVHRATMMHPPKEGFSGNFADFDFGESVIRTTGNMSETEGDPSFEAARRPSTSPEATKESDRGLAPTASESMPSSSLKQTEREESRRPAPIYTPEDQATNVIDQLPRSPRERALRTLGPPSAAAGAYRARSNGTGMGFPQGFKSRFDSEKWSRATPPRPLQPVLPPSAIHGVDTAAMRSFGPAPDSGIGYASREPTPRQTEKLPSSPFSRPPMEGNFPMSKGLPRGRRPGPPPPRPSSSDDDNALPFPMWSDFDMSEPRRSAMPAPLTPSRPSPRQGPGPGPSTSTSAASPRIPSPTFPSLAKSISNSSDSFGKSMDMDNNEPLGLNTLGGFPSLDGRPSTSGGISSIRVEAKKAPPRPAPVTLPPSPNKSIHAGLRSPVLTEFPGTFI</sequence>